<dbReference type="AlphaFoldDB" id="C4G8J9"/>
<dbReference type="InterPro" id="IPR003148">
    <property type="entry name" value="RCK_N"/>
</dbReference>
<dbReference type="Pfam" id="PF02254">
    <property type="entry name" value="TrkA_N"/>
    <property type="match status" value="2"/>
</dbReference>
<evidence type="ECO:0000256" key="3">
    <source>
        <dbReference type="ARBA" id="ARBA00022538"/>
    </source>
</evidence>
<gene>
    <name evidence="9" type="ORF">GCWU000342_00295</name>
</gene>
<feature type="domain" description="RCK C-terminal" evidence="8">
    <location>
        <begin position="155"/>
        <end position="238"/>
    </location>
</feature>
<dbReference type="PANTHER" id="PTHR43833:SF5">
    <property type="entry name" value="TRK SYSTEM POTASSIUM UPTAKE PROTEIN TRKA"/>
    <property type="match status" value="1"/>
</dbReference>
<dbReference type="PRINTS" id="PR00335">
    <property type="entry name" value="KUPTAKETRKA"/>
</dbReference>
<dbReference type="SUPFAM" id="SSF51735">
    <property type="entry name" value="NAD(P)-binding Rossmann-fold domains"/>
    <property type="match status" value="2"/>
</dbReference>
<dbReference type="Pfam" id="PF02080">
    <property type="entry name" value="TrkA_C"/>
    <property type="match status" value="2"/>
</dbReference>
<evidence type="ECO:0000256" key="1">
    <source>
        <dbReference type="ARBA" id="ARBA00017378"/>
    </source>
</evidence>
<dbReference type="HOGENOM" id="CLU_046525_0_1_9"/>
<keyword evidence="10" id="KW-1185">Reference proteome</keyword>
<evidence type="ECO:0000256" key="4">
    <source>
        <dbReference type="ARBA" id="ARBA00022958"/>
    </source>
</evidence>
<keyword evidence="6" id="KW-0406">Ion transport</keyword>
<dbReference type="STRING" id="626523.GCWU000342_00295"/>
<accession>C4G8J9</accession>
<dbReference type="NCBIfam" id="NF007039">
    <property type="entry name" value="PRK09496.3-2"/>
    <property type="match status" value="1"/>
</dbReference>
<dbReference type="InterPro" id="IPR036291">
    <property type="entry name" value="NAD(P)-bd_dom_sf"/>
</dbReference>
<dbReference type="Gene3D" id="3.40.50.720">
    <property type="entry name" value="NAD(P)-binding Rossmann-like Domain"/>
    <property type="match status" value="2"/>
</dbReference>
<dbReference type="SUPFAM" id="SSF116726">
    <property type="entry name" value="TrkA C-terminal domain-like"/>
    <property type="match status" value="2"/>
</dbReference>
<dbReference type="GO" id="GO:0005886">
    <property type="term" value="C:plasma membrane"/>
    <property type="evidence" value="ECO:0007669"/>
    <property type="project" value="InterPro"/>
</dbReference>
<dbReference type="Proteomes" id="UP000003494">
    <property type="component" value="Unassembled WGS sequence"/>
</dbReference>
<feature type="domain" description="RCK N-terminal" evidence="7">
    <location>
        <begin position="15"/>
        <end position="134"/>
    </location>
</feature>
<evidence type="ECO:0000313" key="10">
    <source>
        <dbReference type="Proteomes" id="UP000003494"/>
    </source>
</evidence>
<dbReference type="InterPro" id="IPR036721">
    <property type="entry name" value="RCK_C_sf"/>
</dbReference>
<keyword evidence="3" id="KW-0633">Potassium transport</keyword>
<proteinExistence type="predicted"/>
<dbReference type="Gene3D" id="3.30.70.1450">
    <property type="entry name" value="Regulator of K+ conductance, C-terminal domain"/>
    <property type="match status" value="2"/>
</dbReference>
<evidence type="ECO:0000259" key="8">
    <source>
        <dbReference type="PROSITE" id="PS51202"/>
    </source>
</evidence>
<keyword evidence="4" id="KW-0630">Potassium</keyword>
<keyword evidence="5" id="KW-0520">NAD</keyword>
<evidence type="ECO:0000259" key="7">
    <source>
        <dbReference type="PROSITE" id="PS51201"/>
    </source>
</evidence>
<dbReference type="InterPro" id="IPR050721">
    <property type="entry name" value="Trk_Ktr_HKT_K-transport"/>
</dbReference>
<dbReference type="InterPro" id="IPR006037">
    <property type="entry name" value="RCK_C"/>
</dbReference>
<name>C4G8J9_9FIRM</name>
<evidence type="ECO:0000256" key="6">
    <source>
        <dbReference type="ARBA" id="ARBA00023065"/>
    </source>
</evidence>
<evidence type="ECO:0000313" key="9">
    <source>
        <dbReference type="EMBL" id="EEP28946.1"/>
    </source>
</evidence>
<dbReference type="PROSITE" id="PS51202">
    <property type="entry name" value="RCK_C"/>
    <property type="match status" value="2"/>
</dbReference>
<reference evidence="9" key="1">
    <citation type="submission" date="2009-04" db="EMBL/GenBank/DDBJ databases">
        <authorList>
            <person name="Weinstock G."/>
            <person name="Sodergren E."/>
            <person name="Clifton S."/>
            <person name="Fulton L."/>
            <person name="Fulton B."/>
            <person name="Courtney L."/>
            <person name="Fronick C."/>
            <person name="Harrison M."/>
            <person name="Strong C."/>
            <person name="Farmer C."/>
            <person name="Delahaunty K."/>
            <person name="Markovic C."/>
            <person name="Hall O."/>
            <person name="Minx P."/>
            <person name="Tomlinson C."/>
            <person name="Mitreva M."/>
            <person name="Nelson J."/>
            <person name="Hou S."/>
            <person name="Wollam A."/>
            <person name="Pepin K.H."/>
            <person name="Johnson M."/>
            <person name="Bhonagiri V."/>
            <person name="Nash W.E."/>
            <person name="Warren W."/>
            <person name="Chinwalla A."/>
            <person name="Mardis E.R."/>
            <person name="Wilson R.K."/>
        </authorList>
    </citation>
    <scope>NUCLEOTIDE SEQUENCE [LARGE SCALE GENOMIC DNA]</scope>
    <source>
        <strain evidence="9">DSM 14600</strain>
    </source>
</reference>
<feature type="domain" description="RCK N-terminal" evidence="7">
    <location>
        <begin position="243"/>
        <end position="371"/>
    </location>
</feature>
<dbReference type="RefSeq" id="WP_006905334.1">
    <property type="nucleotide sequence ID" value="NZ_GG665866.1"/>
</dbReference>
<dbReference type="eggNOG" id="COG0569">
    <property type="taxonomic scope" value="Bacteria"/>
</dbReference>
<dbReference type="InterPro" id="IPR006036">
    <property type="entry name" value="K_uptake_TrkA"/>
</dbReference>
<dbReference type="NCBIfam" id="NF007033">
    <property type="entry name" value="PRK09496.1-5"/>
    <property type="match status" value="1"/>
</dbReference>
<dbReference type="PANTHER" id="PTHR43833">
    <property type="entry name" value="POTASSIUM CHANNEL PROTEIN 2-RELATED-RELATED"/>
    <property type="match status" value="1"/>
</dbReference>
<dbReference type="NCBIfam" id="NF007031">
    <property type="entry name" value="PRK09496.1-2"/>
    <property type="match status" value="1"/>
</dbReference>
<organism evidence="9 10">
    <name type="scientific">Shuttleworthella satelles DSM 14600</name>
    <dbReference type="NCBI Taxonomy" id="626523"/>
    <lineage>
        <taxon>Bacteria</taxon>
        <taxon>Bacillati</taxon>
        <taxon>Bacillota</taxon>
        <taxon>Clostridia</taxon>
        <taxon>Lachnospirales</taxon>
        <taxon>Lachnospiraceae</taxon>
        <taxon>Shuttleworthella</taxon>
    </lineage>
</organism>
<dbReference type="EMBL" id="ACIP02000001">
    <property type="protein sequence ID" value="EEP28946.1"/>
    <property type="molecule type" value="Genomic_DNA"/>
</dbReference>
<dbReference type="NCBIfam" id="NF007032">
    <property type="entry name" value="PRK09496.1-4"/>
    <property type="match status" value="1"/>
</dbReference>
<evidence type="ECO:0000256" key="5">
    <source>
        <dbReference type="ARBA" id="ARBA00023027"/>
    </source>
</evidence>
<dbReference type="GO" id="GO:0015079">
    <property type="term" value="F:potassium ion transmembrane transporter activity"/>
    <property type="evidence" value="ECO:0007669"/>
    <property type="project" value="InterPro"/>
</dbReference>
<dbReference type="PROSITE" id="PS51201">
    <property type="entry name" value="RCK_N"/>
    <property type="match status" value="2"/>
</dbReference>
<protein>
    <recommendedName>
        <fullName evidence="1">Trk system potassium uptake protein TrkA</fullName>
    </recommendedName>
</protein>
<keyword evidence="2" id="KW-0813">Transport</keyword>
<sequence length="466" mass="50982">MFRNQMQEIAVKAAALKIIIVGAGKVGSTLAEQLSKEGNDITIIDSNRNKVQDLTNRLDIMGIVGNGASFSKLDDAGIQEADLFIAVTRSDELNLLCCTIAKRSSDVASIARVRSPEYSAEIAFLRERLGLAMVINPDLELAREASRILYLPSALEVNSFARGQAELIKLRIPAGSSLDGQSLADFGKNHLGNVVLGAVERHGDVMIPRGDTIMSAGDTLTFVASPRGARSFMKSVGVENKPIRNCMIVGGGRAAYYLASQLLNMGIEVKIIEKDLDRCNELTELLPEAVIIHGDGTDEDLLLEEQLRGTEAFVPLTGMDEENIMLTLHARKETRAKVVTKINRTTFDAVVEDLDLGSVLSPRYLTSDAIIAYVRAKRASGTSNIETLYHLFDNRVEALEFRVDDDKRITNIPLRDLQLQPNTLVCFINHKGHLIFPSGDDMIHAGDTVMIITTNVGYTEICDILA</sequence>
<feature type="domain" description="RCK C-terminal" evidence="8">
    <location>
        <begin position="386"/>
        <end position="466"/>
    </location>
</feature>
<comment type="caution">
    <text evidence="9">The sequence shown here is derived from an EMBL/GenBank/DDBJ whole genome shotgun (WGS) entry which is preliminary data.</text>
</comment>
<evidence type="ECO:0000256" key="2">
    <source>
        <dbReference type="ARBA" id="ARBA00022448"/>
    </source>
</evidence>